<keyword evidence="3 5" id="KW-0808">Transferase</keyword>
<dbReference type="PANTHER" id="PTHR45947">
    <property type="entry name" value="SULFOQUINOVOSYL TRANSFERASE SQD2"/>
    <property type="match status" value="1"/>
</dbReference>
<dbReference type="Proteomes" id="UP000565724">
    <property type="component" value="Unassembled WGS sequence"/>
</dbReference>
<evidence type="ECO:0000313" key="6">
    <source>
        <dbReference type="Proteomes" id="UP000565724"/>
    </source>
</evidence>
<reference evidence="5 6" key="1">
    <citation type="submission" date="2020-05" db="EMBL/GenBank/DDBJ databases">
        <title>Genome Sequencing of Type Strains.</title>
        <authorList>
            <person name="Lemaire J.F."/>
            <person name="Inderbitzin P."/>
            <person name="Gregorio O.A."/>
            <person name="Collins S.B."/>
            <person name="Wespe N."/>
            <person name="Knight-Connoni V."/>
        </authorList>
    </citation>
    <scope>NUCLEOTIDE SEQUENCE [LARGE SCALE GENOMIC DNA]</scope>
    <source>
        <strain evidence="5 6">ATCC 25174</strain>
    </source>
</reference>
<proteinExistence type="predicted"/>
<evidence type="ECO:0000256" key="3">
    <source>
        <dbReference type="ARBA" id="ARBA00022679"/>
    </source>
</evidence>
<gene>
    <name evidence="5" type="ORF">HP550_07595</name>
</gene>
<keyword evidence="6" id="KW-1185">Reference proteome</keyword>
<dbReference type="GO" id="GO:1901137">
    <property type="term" value="P:carbohydrate derivative biosynthetic process"/>
    <property type="evidence" value="ECO:0007669"/>
    <property type="project" value="UniProtKB-ARBA"/>
</dbReference>
<feature type="domain" description="Glycosyltransferase subfamily 4-like N-terminal" evidence="4">
    <location>
        <begin position="20"/>
        <end position="174"/>
    </location>
</feature>
<dbReference type="Gene3D" id="3.40.50.2000">
    <property type="entry name" value="Glycogen Phosphorylase B"/>
    <property type="match status" value="2"/>
</dbReference>
<comment type="caution">
    <text evidence="5">The sequence shown here is derived from an EMBL/GenBank/DDBJ whole genome shotgun (WGS) entry which is preliminary data.</text>
</comment>
<dbReference type="PANTHER" id="PTHR45947:SF3">
    <property type="entry name" value="SULFOQUINOVOSYL TRANSFERASE SQD2"/>
    <property type="match status" value="1"/>
</dbReference>
<evidence type="ECO:0000256" key="2">
    <source>
        <dbReference type="ARBA" id="ARBA00022676"/>
    </source>
</evidence>
<dbReference type="InterPro" id="IPR028098">
    <property type="entry name" value="Glyco_trans_4-like_N"/>
</dbReference>
<evidence type="ECO:0000256" key="1">
    <source>
        <dbReference type="ARBA" id="ARBA00021292"/>
    </source>
</evidence>
<organism evidence="5 6">
    <name type="scientific">Cellulomonas humilata</name>
    <dbReference type="NCBI Taxonomy" id="144055"/>
    <lineage>
        <taxon>Bacteria</taxon>
        <taxon>Bacillati</taxon>
        <taxon>Actinomycetota</taxon>
        <taxon>Actinomycetes</taxon>
        <taxon>Micrococcales</taxon>
        <taxon>Cellulomonadaceae</taxon>
        <taxon>Cellulomonas</taxon>
    </lineage>
</organism>
<accession>A0A7Y5ZZU2</accession>
<name>A0A7Y5ZZU2_9CELL</name>
<dbReference type="EMBL" id="JABMCI010000060">
    <property type="protein sequence ID" value="NUU17112.1"/>
    <property type="molecule type" value="Genomic_DNA"/>
</dbReference>
<dbReference type="InterPro" id="IPR050194">
    <property type="entry name" value="Glycosyltransferase_grp1"/>
</dbReference>
<dbReference type="CDD" id="cd03801">
    <property type="entry name" value="GT4_PimA-like"/>
    <property type="match status" value="1"/>
</dbReference>
<dbReference type="GO" id="GO:0016758">
    <property type="term" value="F:hexosyltransferase activity"/>
    <property type="evidence" value="ECO:0007669"/>
    <property type="project" value="TreeGrafter"/>
</dbReference>
<dbReference type="RefSeq" id="WP_175346991.1">
    <property type="nucleotide sequence ID" value="NZ_JABMCI010000060.1"/>
</dbReference>
<dbReference type="Pfam" id="PF13692">
    <property type="entry name" value="Glyco_trans_1_4"/>
    <property type="match status" value="1"/>
</dbReference>
<dbReference type="AlphaFoldDB" id="A0A7Y5ZZU2"/>
<protein>
    <recommendedName>
        <fullName evidence="1">D-inositol 3-phosphate glycosyltransferase</fullName>
    </recommendedName>
</protein>
<evidence type="ECO:0000313" key="5">
    <source>
        <dbReference type="EMBL" id="NUU17112.1"/>
    </source>
</evidence>
<evidence type="ECO:0000259" key="4">
    <source>
        <dbReference type="Pfam" id="PF13439"/>
    </source>
</evidence>
<keyword evidence="2" id="KW-0328">Glycosyltransferase</keyword>
<sequence length="368" mass="39592">MSRPRVLHLGFEDPRKPGAGGGAVRTHEINSRLADRYDITVVSARFPGCTPYEAEGVRYTHAGAADTYLLAVPSYFLAQPWTVRKHRPDLVVEDFGAPISTWGLPRATSRPVVGVVQWLFAEEKGRQYHLPLAGIERSGVRAHRRLVAVSDDLGDRLRTLSPGAQVDVVPNGLPPAAFTTPQTGARRHVKYLGRLEDAQKGLGLLLEAWARATTSGAVPPGVELHLGGIGPDGRRLQDRAAALGVTGSVRFVGAIAHEERFAWLADAAFVAMPSRYETFGMVAAESLAVGTPVVAFDIDCLRTLVTDGTGRRVPAFDVPAFAAALGELATDRPLRERLGAQGVRHVQHLTWDNAAAAQAAVYDEVLGR</sequence>
<dbReference type="SUPFAM" id="SSF53756">
    <property type="entry name" value="UDP-Glycosyltransferase/glycogen phosphorylase"/>
    <property type="match status" value="1"/>
</dbReference>
<dbReference type="Pfam" id="PF13439">
    <property type="entry name" value="Glyco_transf_4"/>
    <property type="match status" value="1"/>
</dbReference>